<sequence length="277" mass="30924">MAGYVLRVKTKSGQKVVNGLLPQDKLGKLRSKLVEITGIPAEALHVLGGFPPSPINLNDETSSLEACGIISGDTLIVEEKPPLYNGKQQSDQDIGRSHIIDQRDFTNTPGRPNPEYCKWILKPESWGGAIELSILSKFYGLEIAVIDSINAIINRFGEDQHYAQRVFLIFDGIHYDPLYLEPLDLIFSSTFLDSLSSQYFCAHVQGGNIQTMFPAEDEKILFEAAELAKEVKSSRQFTDIQKFMLMCNDCKIKLNGQMEARQHAKETGHMNFGEVAV</sequence>
<keyword evidence="8" id="KW-0862">Zinc</keyword>
<dbReference type="AlphaFoldDB" id="A0A6V7HGE6"/>
<dbReference type="OrthoDB" id="65596at2759"/>
<dbReference type="GO" id="GO:0016579">
    <property type="term" value="P:protein deubiquitination"/>
    <property type="evidence" value="ECO:0007669"/>
    <property type="project" value="TreeGrafter"/>
</dbReference>
<dbReference type="GO" id="GO:0005829">
    <property type="term" value="C:cytosol"/>
    <property type="evidence" value="ECO:0007669"/>
    <property type="project" value="TreeGrafter"/>
</dbReference>
<evidence type="ECO:0000256" key="3">
    <source>
        <dbReference type="ARBA" id="ARBA00022723"/>
    </source>
</evidence>
<dbReference type="Proteomes" id="UP000752696">
    <property type="component" value="Unassembled WGS sequence"/>
</dbReference>
<dbReference type="Gene3D" id="3.10.20.90">
    <property type="entry name" value="Phosphatidylinositol 3-kinase Catalytic Subunit, Chain A, domain 1"/>
    <property type="match status" value="1"/>
</dbReference>
<dbReference type="SUPFAM" id="SSF54236">
    <property type="entry name" value="Ubiquitin-like"/>
    <property type="match status" value="1"/>
</dbReference>
<dbReference type="InterPro" id="IPR057766">
    <property type="entry name" value="Znf-C2H2_OTU1-like_C"/>
</dbReference>
<dbReference type="GO" id="GO:0030968">
    <property type="term" value="P:endoplasmic reticulum unfolded protein response"/>
    <property type="evidence" value="ECO:0007669"/>
    <property type="project" value="TreeGrafter"/>
</dbReference>
<dbReference type="InterPro" id="IPR048857">
    <property type="entry name" value="OTU1_Ubl"/>
</dbReference>
<dbReference type="Pfam" id="PF24560">
    <property type="entry name" value="zf-C2H2_OTU1_C"/>
    <property type="match status" value="1"/>
</dbReference>
<dbReference type="GO" id="GO:0036503">
    <property type="term" value="P:ERAD pathway"/>
    <property type="evidence" value="ECO:0007669"/>
    <property type="project" value="TreeGrafter"/>
</dbReference>
<evidence type="ECO:0000256" key="8">
    <source>
        <dbReference type="ARBA" id="ARBA00022833"/>
    </source>
</evidence>
<dbReference type="EC" id="3.4.19.12" evidence="9"/>
<dbReference type="Gene3D" id="3.90.70.80">
    <property type="match status" value="1"/>
</dbReference>
<proteinExistence type="predicted"/>
<dbReference type="SUPFAM" id="SSF54001">
    <property type="entry name" value="Cysteine proteinases"/>
    <property type="match status" value="1"/>
</dbReference>
<protein>
    <recommendedName>
        <fullName evidence="9">Ubiquitin thioesterase OTU</fullName>
        <ecNumber evidence="9">3.4.19.12</ecNumber>
    </recommendedName>
</protein>
<evidence type="ECO:0000313" key="13">
    <source>
        <dbReference type="Proteomes" id="UP000752696"/>
    </source>
</evidence>
<dbReference type="InterPro" id="IPR029071">
    <property type="entry name" value="Ubiquitin-like_domsf"/>
</dbReference>
<dbReference type="CDD" id="cd17059">
    <property type="entry name" value="Ubl_OTU1"/>
    <property type="match status" value="1"/>
</dbReference>
<dbReference type="Pfam" id="PF21403">
    <property type="entry name" value="OTU1_UBXL"/>
    <property type="match status" value="1"/>
</dbReference>
<dbReference type="GO" id="GO:0004843">
    <property type="term" value="F:cysteine-type deubiquitinase activity"/>
    <property type="evidence" value="ECO:0007669"/>
    <property type="project" value="UniProtKB-UniRule"/>
</dbReference>
<evidence type="ECO:0000313" key="12">
    <source>
        <dbReference type="EMBL" id="CAD1478478.1"/>
    </source>
</evidence>
<evidence type="ECO:0000256" key="1">
    <source>
        <dbReference type="ARBA" id="ARBA00000707"/>
    </source>
</evidence>
<feature type="domain" description="OTU1-like C-terminal C2H2-type zinc finger" evidence="11">
    <location>
        <begin position="241"/>
        <end position="275"/>
    </location>
</feature>
<evidence type="ECO:0000256" key="7">
    <source>
        <dbReference type="ARBA" id="ARBA00022807"/>
    </source>
</evidence>
<comment type="caution">
    <text evidence="12">The sequence shown here is derived from an EMBL/GenBank/DDBJ whole genome shotgun (WGS) entry which is preliminary data.</text>
</comment>
<keyword evidence="2" id="KW-0645">Protease</keyword>
<evidence type="ECO:0000259" key="11">
    <source>
        <dbReference type="Pfam" id="PF24560"/>
    </source>
</evidence>
<dbReference type="InterPro" id="IPR038765">
    <property type="entry name" value="Papain-like_cys_pep_sf"/>
</dbReference>
<keyword evidence="5 9" id="KW-0833">Ubl conjugation pathway</keyword>
<keyword evidence="13" id="KW-1185">Reference proteome</keyword>
<evidence type="ECO:0000256" key="4">
    <source>
        <dbReference type="ARBA" id="ARBA00022771"/>
    </source>
</evidence>
<keyword evidence="3" id="KW-0479">Metal-binding</keyword>
<keyword evidence="7 9" id="KW-0788">Thiol protease</keyword>
<dbReference type="EMBL" id="CAJDYZ010010777">
    <property type="protein sequence ID" value="CAD1478478.1"/>
    <property type="molecule type" value="Genomic_DNA"/>
</dbReference>
<organism evidence="12 13">
    <name type="scientific">Heterotrigona itama</name>
    <dbReference type="NCBI Taxonomy" id="395501"/>
    <lineage>
        <taxon>Eukaryota</taxon>
        <taxon>Metazoa</taxon>
        <taxon>Ecdysozoa</taxon>
        <taxon>Arthropoda</taxon>
        <taxon>Hexapoda</taxon>
        <taxon>Insecta</taxon>
        <taxon>Pterygota</taxon>
        <taxon>Neoptera</taxon>
        <taxon>Endopterygota</taxon>
        <taxon>Hymenoptera</taxon>
        <taxon>Apocrita</taxon>
        <taxon>Aculeata</taxon>
        <taxon>Apoidea</taxon>
        <taxon>Anthophila</taxon>
        <taxon>Apidae</taxon>
        <taxon>Heterotrigona</taxon>
    </lineage>
</organism>
<feature type="domain" description="OTU1 Ubl" evidence="10">
    <location>
        <begin position="6"/>
        <end position="55"/>
    </location>
</feature>
<evidence type="ECO:0000259" key="10">
    <source>
        <dbReference type="Pfam" id="PF21403"/>
    </source>
</evidence>
<dbReference type="FunFam" id="3.10.20.90:FF:000096">
    <property type="entry name" value="Ubiquitin thioesterase OTU1"/>
    <property type="match status" value="1"/>
</dbReference>
<keyword evidence="4" id="KW-0863">Zinc-finger</keyword>
<evidence type="ECO:0000256" key="2">
    <source>
        <dbReference type="ARBA" id="ARBA00022670"/>
    </source>
</evidence>
<comment type="subcellular location">
    <subcellularLocation>
        <location evidence="9">Cytoplasm</location>
    </subcellularLocation>
</comment>
<dbReference type="GO" id="GO:0005634">
    <property type="term" value="C:nucleus"/>
    <property type="evidence" value="ECO:0007669"/>
    <property type="project" value="TreeGrafter"/>
</dbReference>
<evidence type="ECO:0000256" key="6">
    <source>
        <dbReference type="ARBA" id="ARBA00022801"/>
    </source>
</evidence>
<evidence type="ECO:0000256" key="9">
    <source>
        <dbReference type="RuleBase" id="RU367104"/>
    </source>
</evidence>
<dbReference type="GO" id="GO:0008270">
    <property type="term" value="F:zinc ion binding"/>
    <property type="evidence" value="ECO:0007669"/>
    <property type="project" value="UniProtKB-KW"/>
</dbReference>
<keyword evidence="6 9" id="KW-0378">Hydrolase</keyword>
<reference evidence="12" key="1">
    <citation type="submission" date="2020-07" db="EMBL/GenBank/DDBJ databases">
        <authorList>
            <person name="Nazaruddin N."/>
        </authorList>
    </citation>
    <scope>NUCLEOTIDE SEQUENCE</scope>
</reference>
<accession>A0A6V7HGE6</accession>
<comment type="catalytic activity">
    <reaction evidence="1 9">
        <text>Thiol-dependent hydrolysis of ester, thioester, amide, peptide and isopeptide bonds formed by the C-terminal Gly of ubiquitin (a 76-residue protein attached to proteins as an intracellular targeting signal).</text>
        <dbReference type="EC" id="3.4.19.12"/>
    </reaction>
</comment>
<name>A0A6V7HGE6_9HYME</name>
<dbReference type="PANTHER" id="PTHR13312">
    <property type="entry name" value="HIV-INDUCED PROTEIN-7-LIKE PROTEASE"/>
    <property type="match status" value="1"/>
</dbReference>
<gene>
    <name evidence="12" type="ORF">MHI_LOCUS799932</name>
</gene>
<dbReference type="PANTHER" id="PTHR13312:SF0">
    <property type="entry name" value="UBIQUITIN THIOESTERASE OTU1"/>
    <property type="match status" value="1"/>
</dbReference>
<keyword evidence="9" id="KW-0963">Cytoplasm</keyword>
<comment type="function">
    <text evidence="9">Hydrolase that can remove conjugated ubiquitin from proteins and may therefore play an important regulatory role at the level of protein turnover by preventing degradation.</text>
</comment>
<evidence type="ECO:0000256" key="5">
    <source>
        <dbReference type="ARBA" id="ARBA00022786"/>
    </source>
</evidence>
<dbReference type="CDD" id="cd22745">
    <property type="entry name" value="OTU_OTU1"/>
    <property type="match status" value="1"/>
</dbReference>